<dbReference type="GeneID" id="36399855"/>
<dbReference type="RefSeq" id="XP_024584021.1">
    <property type="nucleotide sequence ID" value="XM_024718642.1"/>
</dbReference>
<organism evidence="1 2">
    <name type="scientific">Plasmopara halstedii</name>
    <name type="common">Downy mildew of sunflower</name>
    <dbReference type="NCBI Taxonomy" id="4781"/>
    <lineage>
        <taxon>Eukaryota</taxon>
        <taxon>Sar</taxon>
        <taxon>Stramenopiles</taxon>
        <taxon>Oomycota</taxon>
        <taxon>Peronosporomycetes</taxon>
        <taxon>Peronosporales</taxon>
        <taxon>Peronosporaceae</taxon>
        <taxon>Plasmopara</taxon>
    </lineage>
</organism>
<keyword evidence="2" id="KW-1185">Reference proteome</keyword>
<dbReference type="AlphaFoldDB" id="A0A0P1B2H2"/>
<evidence type="ECO:0000313" key="2">
    <source>
        <dbReference type="Proteomes" id="UP000054928"/>
    </source>
</evidence>
<proteinExistence type="predicted"/>
<evidence type="ECO:0000313" key="1">
    <source>
        <dbReference type="EMBL" id="CEG47652.1"/>
    </source>
</evidence>
<dbReference type="EMBL" id="CCYD01002664">
    <property type="protein sequence ID" value="CEG47652.1"/>
    <property type="molecule type" value="Genomic_DNA"/>
</dbReference>
<dbReference type="Proteomes" id="UP000054928">
    <property type="component" value="Unassembled WGS sequence"/>
</dbReference>
<sequence length="91" mass="10699">MCRNEQAGIEASEVDNAWESLQVYGGKEANSRRSYFWLIFHSADFCYQGMIITSRRISISEKDIASNPEIHELHSLEWESRIDFMYFLIMV</sequence>
<name>A0A0P1B2H2_PLAHL</name>
<accession>A0A0P1B2H2</accession>
<reference evidence="2" key="1">
    <citation type="submission" date="2014-09" db="EMBL/GenBank/DDBJ databases">
        <authorList>
            <person name="Sharma Rahul"/>
            <person name="Thines Marco"/>
        </authorList>
    </citation>
    <scope>NUCLEOTIDE SEQUENCE [LARGE SCALE GENOMIC DNA]</scope>
</reference>
<protein>
    <submittedName>
        <fullName evidence="1">Uncharacterized protein</fullName>
    </submittedName>
</protein>